<keyword evidence="13" id="KW-0238">DNA-binding</keyword>
<dbReference type="InterPro" id="IPR009600">
    <property type="entry name" value="PIG-U"/>
</dbReference>
<accession>A0A8J2LMD7</accession>
<dbReference type="Pfam" id="PF06728">
    <property type="entry name" value="PIG-U"/>
    <property type="match status" value="1"/>
</dbReference>
<evidence type="ECO:0000256" key="19">
    <source>
        <dbReference type="SAM" id="Phobius"/>
    </source>
</evidence>
<feature type="transmembrane region" description="Helical" evidence="19">
    <location>
        <begin position="150"/>
        <end position="174"/>
    </location>
</feature>
<dbReference type="SMART" id="SM00399">
    <property type="entry name" value="ZnF_C4"/>
    <property type="match status" value="1"/>
</dbReference>
<feature type="compositionally biased region" description="Low complexity" evidence="18">
    <location>
        <begin position="812"/>
        <end position="832"/>
    </location>
</feature>
<dbReference type="GO" id="GO:0008270">
    <property type="term" value="F:zinc ion binding"/>
    <property type="evidence" value="ECO:0007669"/>
    <property type="project" value="UniProtKB-KW"/>
</dbReference>
<feature type="compositionally biased region" description="Polar residues" evidence="18">
    <location>
        <begin position="800"/>
        <end position="811"/>
    </location>
</feature>
<evidence type="ECO:0000256" key="4">
    <source>
        <dbReference type="ARBA" id="ARBA00010026"/>
    </source>
</evidence>
<dbReference type="Pfam" id="PF00105">
    <property type="entry name" value="zf-C4"/>
    <property type="match status" value="1"/>
</dbReference>
<evidence type="ECO:0000256" key="17">
    <source>
        <dbReference type="ARBA" id="ARBA00023242"/>
    </source>
</evidence>
<feature type="transmembrane region" description="Helical" evidence="19">
    <location>
        <begin position="219"/>
        <end position="242"/>
    </location>
</feature>
<evidence type="ECO:0000259" key="20">
    <source>
        <dbReference type="PROSITE" id="PS51030"/>
    </source>
</evidence>
<dbReference type="FunFam" id="3.30.50.10:FF:000042">
    <property type="entry name" value="Nuclear hormone receptor HR96"/>
    <property type="match status" value="1"/>
</dbReference>
<keyword evidence="10" id="KW-0862">Zinc</keyword>
<feature type="transmembrane region" description="Helical" evidence="19">
    <location>
        <begin position="328"/>
        <end position="350"/>
    </location>
</feature>
<dbReference type="PANTHER" id="PTHR13121:SF0">
    <property type="entry name" value="PHOSPHATIDYLINOSITOL GLYCAN ANCHOR BIOSYNTHESIS CLASS U PROTEIN"/>
    <property type="match status" value="1"/>
</dbReference>
<evidence type="ECO:0000256" key="16">
    <source>
        <dbReference type="ARBA" id="ARBA00023170"/>
    </source>
</evidence>
<reference evidence="22" key="1">
    <citation type="submission" date="2021-06" db="EMBL/GenBank/DDBJ databases">
        <authorList>
            <person name="Hodson N. C."/>
            <person name="Mongue J. A."/>
            <person name="Jaron S. K."/>
        </authorList>
    </citation>
    <scope>NUCLEOTIDE SEQUENCE</scope>
</reference>
<evidence type="ECO:0000256" key="12">
    <source>
        <dbReference type="ARBA" id="ARBA00023015"/>
    </source>
</evidence>
<keyword evidence="23" id="KW-1185">Reference proteome</keyword>
<evidence type="ECO:0000256" key="8">
    <source>
        <dbReference type="ARBA" id="ARBA00022771"/>
    </source>
</evidence>
<dbReference type="PROSITE" id="PS51843">
    <property type="entry name" value="NR_LBD"/>
    <property type="match status" value="1"/>
</dbReference>
<feature type="transmembrane region" description="Helical" evidence="19">
    <location>
        <begin position="284"/>
        <end position="316"/>
    </location>
</feature>
<sequence length="1154" mass="129392">MGGKLVWYFLSASGFRFLLFISGFSPVFQKRVEVSTPLNSWLKVQEGLFLRKNNLSPYDGDTFHETPLTLWMSEYLMKLPPVGLFTLFILCDLLTALVLALVVKESLRSYLKKSQESSKYLEEHAELAIKEECHYVDGVLLAYLFNPFTIVNCVGQTMTVFSNLIIAFAILFMLKGYRVPMGICLTLATYQSLYPVSLILPGVICIYNKELSRNRREGVSWISSSLKTTLAFIIPFATALYLSSELTNDWKFMDRTFGFILNVRDLKPNIGLFWYFFTEMFDHFHLLFICTFQINAFIYSYPSIGDVGFYLALLPMWKHLFPFMQQKFLVGCFFVATTVLAPIQWLLWIYSGSANANFYFGVTIAFGTAQIFLLTDVMLAYLKREYYLQNGMKKELDGMVAGFYFILGNFCGQADSLNSGRRSGSFCFDGNSSNGFTWNPANFSTLSRNLKSVGVHEKLENWVNYTGNLTPVCIKMEDGQTEIPAEMLDAGSSRSNSPVEDNGTQDGSSNKMMKPDPKICGVCGDKALGNNFNAITCESCKAFFRRNALKTKEFVCPFNDNCKVDPVTRRFCQKCRLKKCFDIGMKKEWIMTDEEKKMKKIKIEQNRMKRQSTDFPSCDTPVAKAACLVDPQTPPMDQLVIPQNSPPDPTLPHKISKQPTMPHASADLHRQVNFKDSAGLSDCSTTSNDSVSNSVPASCFSTTLVSAERSGSSPLMSHVSTSLLLHADLENKSHHTFIHEVNTGSSHSVIWNDSDSSKINQVDQQISCQVQMPLLSSLIRPGTAESPPEAELSTEASEDGSVNNPASSVSRSNHGSPAAGSSASHSNSGSHPTCYSISIDNTSLSSNLLQDSSESSDEDTKSNNYINELVTSHGENRGRYEEELLPLPFNTMDSILSVAIKAEFNAFGVLNGGQEPHQAVQSRLLNKAEQNKLNELLLASQALATPVDAEGPVKVSDPSLINVINLTDIAIRRLIKMSKKISAFKNMCQEDQVALLKGGCTEMMILRSVVSYDPDRDSWNIPHSNLGYNIKLGVLKEARGNLYEEHQRFVKSFKSEWRSDENIMVLMCVITLFTAERSNVIHKDVVKLEQDSYYYLLKRYLESNMSGCEARSTYLQLIKKIAELHVLNSNHLRVFLEVNPREVEPLLIEIFDLK</sequence>
<feature type="domain" description="NR LBD" evidence="21">
    <location>
        <begin position="929"/>
        <end position="1154"/>
    </location>
</feature>
<evidence type="ECO:0000256" key="18">
    <source>
        <dbReference type="SAM" id="MobiDB-lite"/>
    </source>
</evidence>
<feature type="transmembrane region" description="Helical" evidence="19">
    <location>
        <begin position="180"/>
        <end position="207"/>
    </location>
</feature>
<comment type="similarity">
    <text evidence="4">Belongs to the PIGU family.</text>
</comment>
<dbReference type="AlphaFoldDB" id="A0A8J2LMD7"/>
<evidence type="ECO:0000313" key="22">
    <source>
        <dbReference type="EMBL" id="CAG7838578.1"/>
    </source>
</evidence>
<keyword evidence="5" id="KW-0337">GPI-anchor biosynthesis</keyword>
<protein>
    <submittedName>
        <fullName evidence="22">Uncharacterized protein</fullName>
    </submittedName>
</protein>
<keyword evidence="12" id="KW-0805">Transcription regulation</keyword>
<evidence type="ECO:0000256" key="10">
    <source>
        <dbReference type="ARBA" id="ARBA00022833"/>
    </source>
</evidence>
<dbReference type="PANTHER" id="PTHR13121">
    <property type="entry name" value="GPI TRANSAMIDASE COMPONENT PIG-U"/>
    <property type="match status" value="1"/>
</dbReference>
<keyword evidence="8" id="KW-0863">Zinc-finger</keyword>
<dbReference type="GO" id="GO:0006357">
    <property type="term" value="P:regulation of transcription by RNA polymerase II"/>
    <property type="evidence" value="ECO:0007669"/>
    <property type="project" value="UniProtKB-ARBA"/>
</dbReference>
<dbReference type="GO" id="GO:0006950">
    <property type="term" value="P:response to stress"/>
    <property type="evidence" value="ECO:0007669"/>
    <property type="project" value="UniProtKB-ARBA"/>
</dbReference>
<evidence type="ECO:0000256" key="6">
    <source>
        <dbReference type="ARBA" id="ARBA00022692"/>
    </source>
</evidence>
<proteinExistence type="inferred from homology"/>
<dbReference type="PROSITE" id="PS00031">
    <property type="entry name" value="NUCLEAR_REC_DBD_1"/>
    <property type="match status" value="1"/>
</dbReference>
<evidence type="ECO:0000256" key="5">
    <source>
        <dbReference type="ARBA" id="ARBA00022502"/>
    </source>
</evidence>
<feature type="region of interest" description="Disordered" evidence="18">
    <location>
        <begin position="779"/>
        <end position="834"/>
    </location>
</feature>
<dbReference type="Proteomes" id="UP000708208">
    <property type="component" value="Unassembled WGS sequence"/>
</dbReference>
<dbReference type="Pfam" id="PF00104">
    <property type="entry name" value="Hormone_recep"/>
    <property type="match status" value="1"/>
</dbReference>
<feature type="transmembrane region" description="Helical" evidence="19">
    <location>
        <begin position="7"/>
        <end position="28"/>
    </location>
</feature>
<evidence type="ECO:0000256" key="2">
    <source>
        <dbReference type="ARBA" id="ARBA00004477"/>
    </source>
</evidence>
<feature type="transmembrane region" description="Helical" evidence="19">
    <location>
        <begin position="356"/>
        <end position="382"/>
    </location>
</feature>
<evidence type="ECO:0000259" key="21">
    <source>
        <dbReference type="PROSITE" id="PS51843"/>
    </source>
</evidence>
<keyword evidence="6 19" id="KW-0812">Transmembrane</keyword>
<dbReference type="CDD" id="cd06929">
    <property type="entry name" value="NR_LBD_F1"/>
    <property type="match status" value="1"/>
</dbReference>
<gene>
    <name evidence="22" type="ORF">AFUS01_LOCUS47535</name>
</gene>
<keyword evidence="9" id="KW-0256">Endoplasmic reticulum</keyword>
<dbReference type="OrthoDB" id="549017at2759"/>
<keyword evidence="14 19" id="KW-0472">Membrane</keyword>
<comment type="subcellular location">
    <subcellularLocation>
        <location evidence="2">Endoplasmic reticulum membrane</location>
        <topology evidence="2">Multi-pass membrane protein</topology>
    </subcellularLocation>
    <subcellularLocation>
        <location evidence="1">Nucleus</location>
    </subcellularLocation>
</comment>
<evidence type="ECO:0000256" key="11">
    <source>
        <dbReference type="ARBA" id="ARBA00022989"/>
    </source>
</evidence>
<feature type="region of interest" description="Disordered" evidence="18">
    <location>
        <begin position="489"/>
        <end position="513"/>
    </location>
</feature>
<keyword evidence="11 19" id="KW-1133">Transmembrane helix</keyword>
<feature type="domain" description="Nuclear receptor" evidence="20">
    <location>
        <begin position="517"/>
        <end position="592"/>
    </location>
</feature>
<keyword evidence="7" id="KW-0479">Metal-binding</keyword>
<dbReference type="SMART" id="SM00430">
    <property type="entry name" value="HOLI"/>
    <property type="match status" value="1"/>
</dbReference>
<evidence type="ECO:0000256" key="14">
    <source>
        <dbReference type="ARBA" id="ARBA00023136"/>
    </source>
</evidence>
<dbReference type="GO" id="GO:0003700">
    <property type="term" value="F:DNA-binding transcription factor activity"/>
    <property type="evidence" value="ECO:0007669"/>
    <property type="project" value="InterPro"/>
</dbReference>
<dbReference type="GO" id="GO:0006506">
    <property type="term" value="P:GPI anchor biosynthetic process"/>
    <property type="evidence" value="ECO:0007669"/>
    <property type="project" value="UniProtKB-KW"/>
</dbReference>
<dbReference type="GO" id="GO:0005634">
    <property type="term" value="C:nucleus"/>
    <property type="evidence" value="ECO:0007669"/>
    <property type="project" value="UniProtKB-SubCell"/>
</dbReference>
<dbReference type="PROSITE" id="PS51030">
    <property type="entry name" value="NUCLEAR_REC_DBD_2"/>
    <property type="match status" value="1"/>
</dbReference>
<feature type="transmembrane region" description="Helical" evidence="19">
    <location>
        <begin position="82"/>
        <end position="103"/>
    </location>
</feature>
<evidence type="ECO:0000256" key="7">
    <source>
        <dbReference type="ARBA" id="ARBA00022723"/>
    </source>
</evidence>
<evidence type="ECO:0000256" key="15">
    <source>
        <dbReference type="ARBA" id="ARBA00023163"/>
    </source>
</evidence>
<feature type="region of interest" description="Disordered" evidence="18">
    <location>
        <begin position="639"/>
        <end position="663"/>
    </location>
</feature>
<keyword evidence="16" id="KW-0675">Receptor</keyword>
<keyword evidence="17" id="KW-0539">Nucleus</keyword>
<dbReference type="EMBL" id="CAJVCH010571808">
    <property type="protein sequence ID" value="CAG7838578.1"/>
    <property type="molecule type" value="Genomic_DNA"/>
</dbReference>
<dbReference type="GO" id="GO:0016255">
    <property type="term" value="P:attachment of GPI anchor to protein"/>
    <property type="evidence" value="ECO:0007669"/>
    <property type="project" value="InterPro"/>
</dbReference>
<keyword evidence="15" id="KW-0804">Transcription</keyword>
<dbReference type="FunFam" id="1.10.565.10:FF:000035">
    <property type="entry name" value="Nuclear hormone receptor HR96"/>
    <property type="match status" value="1"/>
</dbReference>
<comment type="caution">
    <text evidence="22">The sequence shown here is derived from an EMBL/GenBank/DDBJ whole genome shotgun (WGS) entry which is preliminary data.</text>
</comment>
<dbReference type="InterPro" id="IPR000536">
    <property type="entry name" value="Nucl_hrmn_rcpt_lig-bd"/>
</dbReference>
<evidence type="ECO:0000256" key="9">
    <source>
        <dbReference type="ARBA" id="ARBA00022824"/>
    </source>
</evidence>
<organism evidence="22 23">
    <name type="scientific">Allacma fusca</name>
    <dbReference type="NCBI Taxonomy" id="39272"/>
    <lineage>
        <taxon>Eukaryota</taxon>
        <taxon>Metazoa</taxon>
        <taxon>Ecdysozoa</taxon>
        <taxon>Arthropoda</taxon>
        <taxon>Hexapoda</taxon>
        <taxon>Collembola</taxon>
        <taxon>Symphypleona</taxon>
        <taxon>Sminthuridae</taxon>
        <taxon>Allacma</taxon>
    </lineage>
</organism>
<dbReference type="GO" id="GO:0043565">
    <property type="term" value="F:sequence-specific DNA binding"/>
    <property type="evidence" value="ECO:0007669"/>
    <property type="project" value="InterPro"/>
</dbReference>
<feature type="compositionally biased region" description="Polar residues" evidence="18">
    <location>
        <begin position="492"/>
        <end position="511"/>
    </location>
</feature>
<dbReference type="InterPro" id="IPR001628">
    <property type="entry name" value="Znf_hrmn_rcpt"/>
</dbReference>
<evidence type="ECO:0000256" key="3">
    <source>
        <dbReference type="ARBA" id="ARBA00004687"/>
    </source>
</evidence>
<dbReference type="CDD" id="cd06966">
    <property type="entry name" value="NR_DBD_CAR"/>
    <property type="match status" value="1"/>
</dbReference>
<name>A0A8J2LMD7_9HEXA</name>
<comment type="pathway">
    <text evidence="3">Glycolipid biosynthesis; glycosylphosphatidylinositol-anchor biosynthesis.</text>
</comment>
<evidence type="ECO:0000313" key="23">
    <source>
        <dbReference type="Proteomes" id="UP000708208"/>
    </source>
</evidence>
<dbReference type="GO" id="GO:0042765">
    <property type="term" value="C:GPI-anchor transamidase complex"/>
    <property type="evidence" value="ECO:0007669"/>
    <property type="project" value="InterPro"/>
</dbReference>
<evidence type="ECO:0000256" key="13">
    <source>
        <dbReference type="ARBA" id="ARBA00023125"/>
    </source>
</evidence>
<evidence type="ECO:0000256" key="1">
    <source>
        <dbReference type="ARBA" id="ARBA00004123"/>
    </source>
</evidence>